<name>A0ABZ0L5I4_9BACL</name>
<organism evidence="2 3">
    <name type="scientific">Sporosarcina oncorhynchi</name>
    <dbReference type="NCBI Taxonomy" id="3056444"/>
    <lineage>
        <taxon>Bacteria</taxon>
        <taxon>Bacillati</taxon>
        <taxon>Bacillota</taxon>
        <taxon>Bacilli</taxon>
        <taxon>Bacillales</taxon>
        <taxon>Caryophanaceae</taxon>
        <taxon>Sporosarcina</taxon>
    </lineage>
</organism>
<evidence type="ECO:0000313" key="3">
    <source>
        <dbReference type="Proteomes" id="UP001303902"/>
    </source>
</evidence>
<gene>
    <name evidence="2" type="ORF">QWT69_01560</name>
</gene>
<keyword evidence="1" id="KW-0732">Signal</keyword>
<proteinExistence type="predicted"/>
<dbReference type="EMBL" id="CP129118">
    <property type="protein sequence ID" value="WOV87832.1"/>
    <property type="molecule type" value="Genomic_DNA"/>
</dbReference>
<dbReference type="PROSITE" id="PS51257">
    <property type="entry name" value="PROKAR_LIPOPROTEIN"/>
    <property type="match status" value="1"/>
</dbReference>
<dbReference type="InterPro" id="IPR021598">
    <property type="entry name" value="DUF3221"/>
</dbReference>
<feature type="signal peptide" evidence="1">
    <location>
        <begin position="1"/>
        <end position="23"/>
    </location>
</feature>
<dbReference type="RefSeq" id="WP_317968305.1">
    <property type="nucleotide sequence ID" value="NZ_CP129118.1"/>
</dbReference>
<protein>
    <submittedName>
        <fullName evidence="2">DUF3221 domain-containing protein</fullName>
    </submittedName>
</protein>
<keyword evidence="3" id="KW-1185">Reference proteome</keyword>
<sequence length="390" mass="42830">MKRTLLATALGVALIVSGCGTGAGGTTGTDVGEEDGWKTIKTISGREIIAELKQTVKESPEREKLAAEQVDSEDYKGGLFGDPSPELAEDMAVQAIEGPIALEALGKVYGENGFSEEGVIFFENQRNGAEQSGIWFGVKNPDERLNELLAELQPKVDVGEILAAPIYIFRSAHTEKELNDIQDEVAVALKGMHAKRGSYSLSVDVKSGEIELNHDFLKAEQQKELEEKFPDYTFHFEQDGRLVAEPGDSSIIHPENTFTDIPVNDGGFILSVEAGRIFVAGGNESAIYYSFEEAEKLKVGQRVKVEASGMIMESYPGQGTAKYVEILPDYKPVGAELSESQAFVKAMEKFTAESSGEMDFMVVKEVSFDEKEVKWIFTLDEDRKVEIEDK</sequence>
<dbReference type="Proteomes" id="UP001303902">
    <property type="component" value="Chromosome"/>
</dbReference>
<evidence type="ECO:0000256" key="1">
    <source>
        <dbReference type="SAM" id="SignalP"/>
    </source>
</evidence>
<reference evidence="2 3" key="1">
    <citation type="submission" date="2023-06" db="EMBL/GenBank/DDBJ databases">
        <title>Sporosarcina sp. nov., isolated from Korean tranditional fermented seafood 'Jeotgal'.</title>
        <authorList>
            <person name="Yang A.I."/>
            <person name="Shin N.-R."/>
        </authorList>
    </citation>
    <scope>NUCLEOTIDE SEQUENCE [LARGE SCALE GENOMIC DNA]</scope>
    <source>
        <strain evidence="2 3">T2O-4</strain>
    </source>
</reference>
<dbReference type="Pfam" id="PF11518">
    <property type="entry name" value="DUF3221"/>
    <property type="match status" value="1"/>
</dbReference>
<feature type="chain" id="PRO_5046095206" evidence="1">
    <location>
        <begin position="24"/>
        <end position="390"/>
    </location>
</feature>
<evidence type="ECO:0000313" key="2">
    <source>
        <dbReference type="EMBL" id="WOV87832.1"/>
    </source>
</evidence>
<accession>A0ABZ0L5I4</accession>